<dbReference type="CDD" id="cd00090">
    <property type="entry name" value="HTH_ARSR"/>
    <property type="match status" value="1"/>
</dbReference>
<dbReference type="Pfam" id="PF12840">
    <property type="entry name" value="HTH_20"/>
    <property type="match status" value="1"/>
</dbReference>
<reference evidence="2 3" key="1">
    <citation type="submission" date="2018-12" db="EMBL/GenBank/DDBJ databases">
        <authorList>
            <consortium name="Pathogen Informatics"/>
        </authorList>
    </citation>
    <scope>NUCLEOTIDE SEQUENCE [LARGE SCALE GENOMIC DNA]</scope>
    <source>
        <strain evidence="2 3">NCTC13652</strain>
    </source>
</reference>
<dbReference type="GO" id="GO:0097063">
    <property type="term" value="F:cadmium ion sensor activity"/>
    <property type="evidence" value="ECO:0007669"/>
    <property type="project" value="TreeGrafter"/>
</dbReference>
<dbReference type="InterPro" id="IPR036388">
    <property type="entry name" value="WH-like_DNA-bd_sf"/>
</dbReference>
<dbReference type="GO" id="GO:0010288">
    <property type="term" value="P:response to lead ion"/>
    <property type="evidence" value="ECO:0007669"/>
    <property type="project" value="TreeGrafter"/>
</dbReference>
<dbReference type="InterPro" id="IPR052543">
    <property type="entry name" value="HTH_Metal-responsive_Reg"/>
</dbReference>
<dbReference type="AlphaFoldDB" id="A0A3S5EVD7"/>
<dbReference type="PANTHER" id="PTHR39168:SF2">
    <property type="entry name" value="HTH-TYPE TRANSCRIPTIONAL REGULATOR CMTR"/>
    <property type="match status" value="1"/>
</dbReference>
<dbReference type="PROSITE" id="PS50987">
    <property type="entry name" value="HTH_ARSR_2"/>
    <property type="match status" value="1"/>
</dbReference>
<feature type="domain" description="HTH arsR-type" evidence="1">
    <location>
        <begin position="1"/>
        <end position="91"/>
    </location>
</feature>
<evidence type="ECO:0000313" key="2">
    <source>
        <dbReference type="EMBL" id="VEI04300.1"/>
    </source>
</evidence>
<dbReference type="GO" id="GO:0003700">
    <property type="term" value="F:DNA-binding transcription factor activity"/>
    <property type="evidence" value="ECO:0007669"/>
    <property type="project" value="InterPro"/>
</dbReference>
<dbReference type="InterPro" id="IPR001845">
    <property type="entry name" value="HTH_ArsR_DNA-bd_dom"/>
</dbReference>
<keyword evidence="3" id="KW-1185">Reference proteome</keyword>
<protein>
    <submittedName>
        <fullName evidence="2">HTH-type transcriptional regulator CmtR</fullName>
    </submittedName>
</protein>
<dbReference type="PANTHER" id="PTHR39168">
    <property type="entry name" value="TRANSCRIPTIONAL REGULATOR-RELATED"/>
    <property type="match status" value="1"/>
</dbReference>
<evidence type="ECO:0000313" key="3">
    <source>
        <dbReference type="Proteomes" id="UP000277858"/>
    </source>
</evidence>
<dbReference type="STRING" id="1122997.GCA_000425285_00447"/>
<dbReference type="Gene3D" id="1.10.10.10">
    <property type="entry name" value="Winged helix-like DNA-binding domain superfamily/Winged helix DNA-binding domain"/>
    <property type="match status" value="1"/>
</dbReference>
<evidence type="ECO:0000259" key="1">
    <source>
        <dbReference type="PROSITE" id="PS50987"/>
    </source>
</evidence>
<dbReference type="GO" id="GO:0046686">
    <property type="term" value="P:response to cadmium ion"/>
    <property type="evidence" value="ECO:0007669"/>
    <property type="project" value="TreeGrafter"/>
</dbReference>
<proteinExistence type="predicted"/>
<gene>
    <name evidence="2" type="primary">cmtR_1</name>
    <name evidence="2" type="ORF">NCTC13652_02527</name>
</gene>
<dbReference type="Proteomes" id="UP000277858">
    <property type="component" value="Chromosome"/>
</dbReference>
<dbReference type="SMART" id="SM00418">
    <property type="entry name" value="HTH_ARSR"/>
    <property type="match status" value="1"/>
</dbReference>
<dbReference type="GO" id="GO:0003677">
    <property type="term" value="F:DNA binding"/>
    <property type="evidence" value="ECO:0007669"/>
    <property type="project" value="TreeGrafter"/>
</dbReference>
<dbReference type="GO" id="GO:0032791">
    <property type="term" value="F:lead ion binding"/>
    <property type="evidence" value="ECO:0007669"/>
    <property type="project" value="TreeGrafter"/>
</dbReference>
<dbReference type="InterPro" id="IPR036390">
    <property type="entry name" value="WH_DNA-bd_sf"/>
</dbReference>
<sequence length="220" mass="23605">MPDIAASAAALADPSRAAMCAALMDGRAWTLGELATYCGIARSTASEHATLLVARGLVTEVRQGRHRYLHLAGERVARAIEDLGVIARDTVPTPPSLRATTAHERLLAGRTCYRHLAGRLGTGLTTQMQERRLLDSAWQPTDAGRALLAEWGVPEAEATRARTCMDSTERHYHLAGPAGNALCRTFFAQGWIERIGTTRAVRLTPPGTNALAQANITIAS</sequence>
<dbReference type="SUPFAM" id="SSF46785">
    <property type="entry name" value="Winged helix' DNA-binding domain"/>
    <property type="match status" value="1"/>
</dbReference>
<dbReference type="EMBL" id="LR134473">
    <property type="protein sequence ID" value="VEI04300.1"/>
    <property type="molecule type" value="Genomic_DNA"/>
</dbReference>
<accession>A0A3S5EVD7</accession>
<name>A0A3S5EVD7_9ACTN</name>
<dbReference type="InterPro" id="IPR011991">
    <property type="entry name" value="ArsR-like_HTH"/>
</dbReference>
<organism evidence="2 3">
    <name type="scientific">Acidipropionibacterium jensenii</name>
    <dbReference type="NCBI Taxonomy" id="1749"/>
    <lineage>
        <taxon>Bacteria</taxon>
        <taxon>Bacillati</taxon>
        <taxon>Actinomycetota</taxon>
        <taxon>Actinomycetes</taxon>
        <taxon>Propionibacteriales</taxon>
        <taxon>Propionibacteriaceae</taxon>
        <taxon>Acidipropionibacterium</taxon>
    </lineage>
</organism>